<dbReference type="PROSITE" id="PS51794">
    <property type="entry name" value="DAC"/>
    <property type="match status" value="1"/>
</dbReference>
<sequence>MEHTECDFSPLRLKLKEQLITISENIDQIISTLDNENTCLLNEIESIAKTFSNTGTLASTYYLSCFLAPYTNKYNEISQAISHLSLKRQGALIVIQREDPIDKWITPGIPLSAEISSSLVESIFVTGSPLHDGAVLIHHDIIVSAANILPLTEKSYGNEKMGTRHRAAIGMSERTDALILIVSEESGKASFCLDGKLYPFTLS</sequence>
<keyword evidence="3" id="KW-0548">Nucleotidyltransferase</keyword>
<keyword evidence="4" id="KW-0547">Nucleotide-binding</keyword>
<dbReference type="GO" id="GO:0004016">
    <property type="term" value="F:adenylate cyclase activity"/>
    <property type="evidence" value="ECO:0007669"/>
    <property type="project" value="InterPro"/>
</dbReference>
<dbReference type="PANTHER" id="PTHR34185">
    <property type="entry name" value="DIADENYLATE CYCLASE"/>
    <property type="match status" value="1"/>
</dbReference>
<feature type="domain" description="DAC" evidence="6">
    <location>
        <begin position="44"/>
        <end position="203"/>
    </location>
</feature>
<evidence type="ECO:0000313" key="7">
    <source>
        <dbReference type="EMBL" id="RCW49465.1"/>
    </source>
</evidence>
<dbReference type="InterPro" id="IPR036888">
    <property type="entry name" value="DNA_integrity_DisA_N_sf"/>
</dbReference>
<dbReference type="PIRSF" id="PIRSF004793">
    <property type="entry name" value="UCP004793"/>
    <property type="match status" value="1"/>
</dbReference>
<dbReference type="NCBIfam" id="NF038328">
    <property type="entry name" value="c-di-AMP_CdaS"/>
    <property type="match status" value="1"/>
</dbReference>
<dbReference type="GO" id="GO:0006171">
    <property type="term" value="P:cAMP biosynthetic process"/>
    <property type="evidence" value="ECO:0007669"/>
    <property type="project" value="InterPro"/>
</dbReference>
<dbReference type="PANTHER" id="PTHR34185:SF2">
    <property type="entry name" value="CYCLIC DI-AMP SYNTHASE CDAS"/>
    <property type="match status" value="1"/>
</dbReference>
<protein>
    <submittedName>
        <fullName evidence="7">Membrane-spanning protein YojJ</fullName>
    </submittedName>
</protein>
<name>A0A368W871_9BACL</name>
<dbReference type="GO" id="GO:0005524">
    <property type="term" value="F:ATP binding"/>
    <property type="evidence" value="ECO:0007669"/>
    <property type="project" value="UniProtKB-KW"/>
</dbReference>
<dbReference type="GO" id="GO:0106408">
    <property type="term" value="F:diadenylate cyclase activity"/>
    <property type="evidence" value="ECO:0007669"/>
    <property type="project" value="UniProtKB-EC"/>
</dbReference>
<dbReference type="Pfam" id="PF10372">
    <property type="entry name" value="CdaS_N"/>
    <property type="match status" value="1"/>
</dbReference>
<gene>
    <name evidence="7" type="ORF">DFP97_104123</name>
</gene>
<accession>A0A368W871</accession>
<dbReference type="InterPro" id="IPR003390">
    <property type="entry name" value="DNA_integrity_scan_DisA_N"/>
</dbReference>
<dbReference type="AlphaFoldDB" id="A0A368W871"/>
<comment type="caution">
    <text evidence="7">The sequence shown here is derived from an EMBL/GenBank/DDBJ whole genome shotgun (WGS) entry which is preliminary data.</text>
</comment>
<reference evidence="7 8" key="1">
    <citation type="submission" date="2018-07" db="EMBL/GenBank/DDBJ databases">
        <title>Genomic Encyclopedia of Type Strains, Phase III (KMG-III): the genomes of soil and plant-associated and newly described type strains.</title>
        <authorList>
            <person name="Whitman W."/>
        </authorList>
    </citation>
    <scope>NUCLEOTIDE SEQUENCE [LARGE SCALE GENOMIC DNA]</scope>
    <source>
        <strain evidence="7 8">CECT 7506</strain>
    </source>
</reference>
<evidence type="ECO:0000256" key="1">
    <source>
        <dbReference type="ARBA" id="ARBA00000877"/>
    </source>
</evidence>
<dbReference type="OrthoDB" id="9807385at2"/>
<evidence type="ECO:0000256" key="3">
    <source>
        <dbReference type="ARBA" id="ARBA00022695"/>
    </source>
</evidence>
<dbReference type="InterPro" id="IPR050338">
    <property type="entry name" value="DisA"/>
</dbReference>
<proteinExistence type="predicted"/>
<dbReference type="Gene3D" id="1.10.287.770">
    <property type="entry name" value="YojJ-like"/>
    <property type="match status" value="1"/>
</dbReference>
<dbReference type="EMBL" id="QPJD01000004">
    <property type="protein sequence ID" value="RCW49465.1"/>
    <property type="molecule type" value="Genomic_DNA"/>
</dbReference>
<evidence type="ECO:0000256" key="5">
    <source>
        <dbReference type="ARBA" id="ARBA00022840"/>
    </source>
</evidence>
<dbReference type="InterPro" id="IPR053472">
    <property type="entry name" value="DAC_CdaS-like"/>
</dbReference>
<dbReference type="RefSeq" id="WP_114379382.1">
    <property type="nucleotide sequence ID" value="NZ_QPJD01000004.1"/>
</dbReference>
<dbReference type="Proteomes" id="UP000252415">
    <property type="component" value="Unassembled WGS sequence"/>
</dbReference>
<evidence type="ECO:0000259" key="6">
    <source>
        <dbReference type="PROSITE" id="PS51794"/>
    </source>
</evidence>
<dbReference type="InterPro" id="IPR019457">
    <property type="entry name" value="CdaS_N"/>
</dbReference>
<dbReference type="SUPFAM" id="SSF143597">
    <property type="entry name" value="YojJ-like"/>
    <property type="match status" value="1"/>
</dbReference>
<dbReference type="Pfam" id="PF02457">
    <property type="entry name" value="DAC"/>
    <property type="match status" value="1"/>
</dbReference>
<keyword evidence="8" id="KW-1185">Reference proteome</keyword>
<evidence type="ECO:0000256" key="4">
    <source>
        <dbReference type="ARBA" id="ARBA00022741"/>
    </source>
</evidence>
<dbReference type="InterPro" id="IPR014046">
    <property type="entry name" value="C-di-AMP_synthase"/>
</dbReference>
<dbReference type="Gene3D" id="3.40.1700.10">
    <property type="entry name" value="DNA integrity scanning protein, DisA, N-terminal domain"/>
    <property type="match status" value="1"/>
</dbReference>
<organism evidence="7 8">
    <name type="scientific">Paenibacillus prosopidis</name>
    <dbReference type="NCBI Taxonomy" id="630520"/>
    <lineage>
        <taxon>Bacteria</taxon>
        <taxon>Bacillati</taxon>
        <taxon>Bacillota</taxon>
        <taxon>Bacilli</taxon>
        <taxon>Bacillales</taxon>
        <taxon>Paenibacillaceae</taxon>
        <taxon>Paenibacillus</taxon>
    </lineage>
</organism>
<evidence type="ECO:0000256" key="2">
    <source>
        <dbReference type="ARBA" id="ARBA00022679"/>
    </source>
</evidence>
<evidence type="ECO:0000313" key="8">
    <source>
        <dbReference type="Proteomes" id="UP000252415"/>
    </source>
</evidence>
<keyword evidence="5" id="KW-0067">ATP-binding</keyword>
<comment type="catalytic activity">
    <reaction evidence="1">
        <text>2 ATP = 3',3'-c-di-AMP + 2 diphosphate</text>
        <dbReference type="Rhea" id="RHEA:35655"/>
        <dbReference type="ChEBI" id="CHEBI:30616"/>
        <dbReference type="ChEBI" id="CHEBI:33019"/>
        <dbReference type="ChEBI" id="CHEBI:71500"/>
        <dbReference type="EC" id="2.7.7.85"/>
    </reaction>
</comment>
<keyword evidence="2" id="KW-0808">Transferase</keyword>